<keyword evidence="4 6" id="KW-0472">Membrane</keyword>
<dbReference type="EMBL" id="JAOAOG010000294">
    <property type="protein sequence ID" value="KAJ6232147.1"/>
    <property type="molecule type" value="Genomic_DNA"/>
</dbReference>
<dbReference type="Pfam" id="PF08510">
    <property type="entry name" value="PIG-P"/>
    <property type="match status" value="1"/>
</dbReference>
<feature type="region of interest" description="Disordered" evidence="5">
    <location>
        <begin position="352"/>
        <end position="432"/>
    </location>
</feature>
<organism evidence="8 9">
    <name type="scientific">Anaeramoeba flamelloides</name>
    <dbReference type="NCBI Taxonomy" id="1746091"/>
    <lineage>
        <taxon>Eukaryota</taxon>
        <taxon>Metamonada</taxon>
        <taxon>Anaeramoebidae</taxon>
        <taxon>Anaeramoeba</taxon>
    </lineage>
</organism>
<keyword evidence="2 6" id="KW-0812">Transmembrane</keyword>
<keyword evidence="8" id="KW-0808">Transferase</keyword>
<accession>A0ABQ8XHN0</accession>
<proteinExistence type="predicted"/>
<feature type="compositionally biased region" description="Low complexity" evidence="5">
    <location>
        <begin position="367"/>
        <end position="381"/>
    </location>
</feature>
<keyword evidence="3 6" id="KW-1133">Transmembrane helix</keyword>
<evidence type="ECO:0000256" key="5">
    <source>
        <dbReference type="SAM" id="MobiDB-lite"/>
    </source>
</evidence>
<evidence type="ECO:0000256" key="6">
    <source>
        <dbReference type="SAM" id="Phobius"/>
    </source>
</evidence>
<evidence type="ECO:0000256" key="3">
    <source>
        <dbReference type="ARBA" id="ARBA00022989"/>
    </source>
</evidence>
<feature type="transmembrane region" description="Helical" evidence="6">
    <location>
        <begin position="479"/>
        <end position="498"/>
    </location>
</feature>
<evidence type="ECO:0000256" key="4">
    <source>
        <dbReference type="ARBA" id="ARBA00023136"/>
    </source>
</evidence>
<evidence type="ECO:0000256" key="1">
    <source>
        <dbReference type="ARBA" id="ARBA00004141"/>
    </source>
</evidence>
<keyword evidence="8" id="KW-0328">Glycosyltransferase</keyword>
<evidence type="ECO:0000256" key="2">
    <source>
        <dbReference type="ARBA" id="ARBA00022692"/>
    </source>
</evidence>
<dbReference type="SUPFAM" id="SSF48340">
    <property type="entry name" value="Interferon-induced guanylate-binding protein 1 (GBP1), C-terminal domain"/>
    <property type="match status" value="1"/>
</dbReference>
<name>A0ABQ8XHN0_9EUKA</name>
<dbReference type="GO" id="GO:0016757">
    <property type="term" value="F:glycosyltransferase activity"/>
    <property type="evidence" value="ECO:0007669"/>
    <property type="project" value="UniProtKB-KW"/>
</dbReference>
<reference evidence="8" key="1">
    <citation type="submission" date="2022-08" db="EMBL/GenBank/DDBJ databases">
        <title>Novel sulfate-reducing endosymbionts in the free-living metamonad Anaeramoeba.</title>
        <authorList>
            <person name="Jerlstrom-Hultqvist J."/>
            <person name="Cepicka I."/>
            <person name="Gallot-Lavallee L."/>
            <person name="Salas-Leiva D."/>
            <person name="Curtis B.A."/>
            <person name="Zahonova K."/>
            <person name="Pipaliya S."/>
            <person name="Dacks J."/>
            <person name="Roger A.J."/>
        </authorList>
    </citation>
    <scope>NUCLEOTIDE SEQUENCE</scope>
    <source>
        <strain evidence="8">Schooner1</strain>
    </source>
</reference>
<dbReference type="InterPro" id="IPR052263">
    <property type="entry name" value="GPI_Anchor_Biosynth"/>
</dbReference>
<comment type="caution">
    <text evidence="8">The sequence shown here is derived from an EMBL/GenBank/DDBJ whole genome shotgun (WGS) entry which is preliminary data.</text>
</comment>
<comment type="subcellular location">
    <subcellularLocation>
        <location evidence="1">Membrane</location>
        <topology evidence="1">Multi-pass membrane protein</topology>
    </subcellularLocation>
</comment>
<dbReference type="InterPro" id="IPR036543">
    <property type="entry name" value="Guanylate-bd_C_sf"/>
</dbReference>
<dbReference type="Proteomes" id="UP001150062">
    <property type="component" value="Unassembled WGS sequence"/>
</dbReference>
<protein>
    <submittedName>
        <fullName evidence="8">Phosphatidylinositol n-acetylglucosaminyltransferase subunit p</fullName>
    </submittedName>
</protein>
<gene>
    <name evidence="8" type="ORF">M0813_05065</name>
</gene>
<evidence type="ECO:0000313" key="8">
    <source>
        <dbReference type="EMBL" id="KAJ6232147.1"/>
    </source>
</evidence>
<keyword evidence="9" id="KW-1185">Reference proteome</keyword>
<evidence type="ECO:0000259" key="7">
    <source>
        <dbReference type="Pfam" id="PF08510"/>
    </source>
</evidence>
<evidence type="ECO:0000313" key="9">
    <source>
        <dbReference type="Proteomes" id="UP001150062"/>
    </source>
</evidence>
<feature type="transmembrane region" description="Helical" evidence="6">
    <location>
        <begin position="439"/>
        <end position="459"/>
    </location>
</feature>
<feature type="domain" description="PIG-P" evidence="7">
    <location>
        <begin position="441"/>
        <end position="557"/>
    </location>
</feature>
<dbReference type="PANTHER" id="PTHR46346:SF1">
    <property type="entry name" value="PHOSPHATIDYLINOSITOL N-ACETYLGLUCOSAMINYLTRANSFERASE SUBUNIT P"/>
    <property type="match status" value="1"/>
</dbReference>
<dbReference type="PANTHER" id="PTHR46346">
    <property type="entry name" value="PHOSPHATIDYLINOSITOL N-ACETYLGLUCOSAMINYLTRANSFERASE SUBUNIT P"/>
    <property type="match status" value="1"/>
</dbReference>
<sequence>MESNCNTFQKYESEINEIITKTDLNREEAAMFLELVGGKIQETLVTYTLFNLLLQKQNNINNSCTINRKPNLKRVYRNEPLHHKHFNLYKTRKTTTCPHNEFFLDLEKRVITKEQLSSIVNQSPSLGWNDRFLAFQKYNPKLIINFPEGLYNEQGVKINKQFFQLYQELNPNIKIKNLQRGIIYFFQRYNLKNSANKEEILNTCFEIYKQQLKEQISDEDEKPMNENELLETHNLALSTAIRSLRQQAENSKFGFKKLKKELTELACKKQDEEIVGGHFYSILRSNRERSVNFCCEYLNQIFVDPEDKNYPIKMYLEETQDLPYSGEVLNRFLRIMKQRKRDEARARLEQNYEREMELQKNKKKKSSSSSSSEKDNLNNGENENELEKDPNQNKENTADQQEQEQEQKPKTLLSILNSQEKNKSSTERRRKSRGEGVKAGYGFALWIISWIGYGVYVLWALVPSHVYESLGVSYYPNQYWAITIPVYIWVCALCVLFWEFSLSLVQTKSLSDYQCVTDSSAIFREEENDQYSEIFRFEHSLPLIEDIPLQTINKLLFDDKIKKIDSDNESD</sequence>
<dbReference type="InterPro" id="IPR013717">
    <property type="entry name" value="PIG-P"/>
</dbReference>